<protein>
    <submittedName>
        <fullName evidence="1">Uncharacterized protein</fullName>
    </submittedName>
</protein>
<organism evidence="1 2">
    <name type="scientific">Rangifer tarandus platyrhynchus</name>
    <name type="common">Svalbard reindeer</name>
    <dbReference type="NCBI Taxonomy" id="3082113"/>
    <lineage>
        <taxon>Eukaryota</taxon>
        <taxon>Metazoa</taxon>
        <taxon>Chordata</taxon>
        <taxon>Craniata</taxon>
        <taxon>Vertebrata</taxon>
        <taxon>Euteleostomi</taxon>
        <taxon>Mammalia</taxon>
        <taxon>Eutheria</taxon>
        <taxon>Laurasiatheria</taxon>
        <taxon>Artiodactyla</taxon>
        <taxon>Ruminantia</taxon>
        <taxon>Pecora</taxon>
        <taxon>Cervidae</taxon>
        <taxon>Odocoileinae</taxon>
        <taxon>Rangifer</taxon>
    </lineage>
</organism>
<reference evidence="1" key="1">
    <citation type="submission" date="2023-05" db="EMBL/GenBank/DDBJ databases">
        <authorList>
            <consortium name="ELIXIR-Norway"/>
        </authorList>
    </citation>
    <scope>NUCLEOTIDE SEQUENCE</scope>
</reference>
<dbReference type="Proteomes" id="UP001162501">
    <property type="component" value="Chromosome 30"/>
</dbReference>
<evidence type="ECO:0000313" key="1">
    <source>
        <dbReference type="EMBL" id="CAN0461920.1"/>
    </source>
</evidence>
<reference evidence="1" key="2">
    <citation type="submission" date="2025-03" db="EMBL/GenBank/DDBJ databases">
        <authorList>
            <consortium name="ELIXIR-Norway"/>
            <consortium name="Elixir Norway"/>
        </authorList>
    </citation>
    <scope>NUCLEOTIDE SEQUENCE</scope>
</reference>
<accession>A0AC59ZM41</accession>
<name>A0AC59ZM41_RANTA</name>
<gene>
    <name evidence="1" type="ORF">MRATA1EN22A_LOCUS20048</name>
</gene>
<dbReference type="EMBL" id="OX596114">
    <property type="protein sequence ID" value="CAN0461920.1"/>
    <property type="molecule type" value="Genomic_DNA"/>
</dbReference>
<proteinExistence type="predicted"/>
<sequence length="173" mass="18601">MLRWWPHIRQGCGPLRDLTPLRRGILSLGLTEEMELVTQKLSEGGLEFLRSLPCLHHPNSALLAQSPHLPHPLMGSGSPLFHLCLGWTPHSHQVAARTRGQVGVPGPAPPRRPGAGSRMPRPPRAPGRIPCRSAAARSRSSTRERGPGAGRPEGVASRPGAEGDPGLERGPWP</sequence>
<evidence type="ECO:0000313" key="2">
    <source>
        <dbReference type="Proteomes" id="UP001162501"/>
    </source>
</evidence>